<reference evidence="2" key="2">
    <citation type="journal article" date="2017" name="J. Med. Entomol.">
        <title>Transcriptome Analysis of the Triatoma infestans (Hemiptera: Reduviidae) Integument.</title>
        <authorList>
            <person name="Calderon-Fernandez G.M."/>
            <person name="Moriconi D.E."/>
            <person name="Dulbecco A.B."/>
            <person name="Juarez M.P."/>
        </authorList>
    </citation>
    <scope>NUCLEOTIDE SEQUENCE</scope>
    <source>
        <strain evidence="2">Int1</strain>
        <tissue evidence="2">Integument</tissue>
    </source>
</reference>
<feature type="region of interest" description="Disordered" evidence="1">
    <location>
        <begin position="51"/>
        <end position="87"/>
    </location>
</feature>
<dbReference type="EMBL" id="GEMB01007722">
    <property type="protein sequence ID" value="JAR95723.1"/>
    <property type="molecule type" value="Transcribed_RNA"/>
</dbReference>
<dbReference type="AlphaFoldDB" id="A0A161M0W8"/>
<feature type="non-terminal residue" evidence="2">
    <location>
        <position position="1"/>
    </location>
</feature>
<proteinExistence type="predicted"/>
<evidence type="ECO:0000256" key="1">
    <source>
        <dbReference type="SAM" id="MobiDB-lite"/>
    </source>
</evidence>
<accession>A0A161M0W8</accession>
<name>A0A161M0W8_TRIIF</name>
<reference evidence="2" key="1">
    <citation type="submission" date="2016-04" db="EMBL/GenBank/DDBJ databases">
        <authorList>
            <person name="Calderon-Fernandez G.M.Sr."/>
        </authorList>
    </citation>
    <scope>NUCLEOTIDE SEQUENCE</scope>
    <source>
        <strain evidence="2">Int1</strain>
        <tissue evidence="2">Integument</tissue>
    </source>
</reference>
<organism evidence="2">
    <name type="scientific">Triatoma infestans</name>
    <name type="common">Assassin bug</name>
    <dbReference type="NCBI Taxonomy" id="30076"/>
    <lineage>
        <taxon>Eukaryota</taxon>
        <taxon>Metazoa</taxon>
        <taxon>Ecdysozoa</taxon>
        <taxon>Arthropoda</taxon>
        <taxon>Hexapoda</taxon>
        <taxon>Insecta</taxon>
        <taxon>Pterygota</taxon>
        <taxon>Neoptera</taxon>
        <taxon>Paraneoptera</taxon>
        <taxon>Hemiptera</taxon>
        <taxon>Heteroptera</taxon>
        <taxon>Panheteroptera</taxon>
        <taxon>Cimicomorpha</taxon>
        <taxon>Reduviidae</taxon>
        <taxon>Triatominae</taxon>
        <taxon>Triatoma</taxon>
    </lineage>
</organism>
<sequence>PGQTIVVAVISGPHPVLRRSNKTFNILIQGKIVTVSKDRLEPAFIISTEEDQSLRKRHRHQPSRTEEISSNGDKHVDLQSEIATYNQ</sequence>
<feature type="compositionally biased region" description="Basic and acidic residues" evidence="1">
    <location>
        <begin position="63"/>
        <end position="78"/>
    </location>
</feature>
<protein>
    <submittedName>
        <fullName evidence="2">Uncharacterized protein</fullName>
    </submittedName>
</protein>
<evidence type="ECO:0000313" key="2">
    <source>
        <dbReference type="EMBL" id="JAR95723.1"/>
    </source>
</evidence>